<dbReference type="PANTHER" id="PTHR30474:SF14">
    <property type="entry name" value="CELL CYCLE PROTEIN"/>
    <property type="match status" value="1"/>
</dbReference>
<organism evidence="10 11">
    <name type="scientific">Marihabitans asiaticum</name>
    <dbReference type="NCBI Taxonomy" id="415218"/>
    <lineage>
        <taxon>Bacteria</taxon>
        <taxon>Bacillati</taxon>
        <taxon>Actinomycetota</taxon>
        <taxon>Actinomycetes</taxon>
        <taxon>Micrococcales</taxon>
        <taxon>Intrasporangiaceae</taxon>
        <taxon>Marihabitans</taxon>
    </lineage>
</organism>
<feature type="transmembrane region" description="Helical" evidence="9">
    <location>
        <begin position="87"/>
        <end position="106"/>
    </location>
</feature>
<evidence type="ECO:0000256" key="6">
    <source>
        <dbReference type="ARBA" id="ARBA00023136"/>
    </source>
</evidence>
<dbReference type="GO" id="GO:0051301">
    <property type="term" value="P:cell division"/>
    <property type="evidence" value="ECO:0007669"/>
    <property type="project" value="InterPro"/>
</dbReference>
<reference evidence="10 11" key="1">
    <citation type="submission" date="2019-06" db="EMBL/GenBank/DDBJ databases">
        <title>Sequencing the genomes of 1000 actinobacteria strains.</title>
        <authorList>
            <person name="Klenk H.-P."/>
        </authorList>
    </citation>
    <scope>NUCLEOTIDE SEQUENCE [LARGE SCALE GENOMIC DNA]</scope>
    <source>
        <strain evidence="10 11">DSM 18935</strain>
    </source>
</reference>
<dbReference type="AlphaFoldDB" id="A0A560W9W1"/>
<keyword evidence="4" id="KW-0133">Cell shape</keyword>
<dbReference type="EC" id="2.4.99.28" evidence="7"/>
<dbReference type="GO" id="GO:0032153">
    <property type="term" value="C:cell division site"/>
    <property type="evidence" value="ECO:0007669"/>
    <property type="project" value="TreeGrafter"/>
</dbReference>
<dbReference type="GO" id="GO:0008955">
    <property type="term" value="F:peptidoglycan glycosyltransferase activity"/>
    <property type="evidence" value="ECO:0007669"/>
    <property type="project" value="UniProtKB-EC"/>
</dbReference>
<evidence type="ECO:0000256" key="2">
    <source>
        <dbReference type="ARBA" id="ARBA00004752"/>
    </source>
</evidence>
<accession>A0A560W9W1</accession>
<dbReference type="PANTHER" id="PTHR30474">
    <property type="entry name" value="CELL CYCLE PROTEIN"/>
    <property type="match status" value="1"/>
</dbReference>
<keyword evidence="5 9" id="KW-1133">Transmembrane helix</keyword>
<feature type="transmembrane region" description="Helical" evidence="9">
    <location>
        <begin position="316"/>
        <end position="333"/>
    </location>
</feature>
<dbReference type="GO" id="GO:0008360">
    <property type="term" value="P:regulation of cell shape"/>
    <property type="evidence" value="ECO:0007669"/>
    <property type="project" value="UniProtKB-KW"/>
</dbReference>
<comment type="caution">
    <text evidence="10">The sequence shown here is derived from an EMBL/GenBank/DDBJ whole genome shotgun (WGS) entry which is preliminary data.</text>
</comment>
<evidence type="ECO:0000256" key="4">
    <source>
        <dbReference type="ARBA" id="ARBA00022960"/>
    </source>
</evidence>
<evidence type="ECO:0000256" key="9">
    <source>
        <dbReference type="SAM" id="Phobius"/>
    </source>
</evidence>
<evidence type="ECO:0000256" key="3">
    <source>
        <dbReference type="ARBA" id="ARBA00022692"/>
    </source>
</evidence>
<dbReference type="GO" id="GO:0005886">
    <property type="term" value="C:plasma membrane"/>
    <property type="evidence" value="ECO:0007669"/>
    <property type="project" value="TreeGrafter"/>
</dbReference>
<gene>
    <name evidence="10" type="ORF">FB557_1817</name>
</gene>
<protein>
    <recommendedName>
        <fullName evidence="7">peptidoglycan glycosyltransferase</fullName>
        <ecNumber evidence="7">2.4.99.28</ecNumber>
    </recommendedName>
</protein>
<dbReference type="OrthoDB" id="9768187at2"/>
<comment type="catalytic activity">
    <reaction evidence="8">
        <text>[GlcNAc-(1-&gt;4)-Mur2Ac(oyl-L-Ala-gamma-D-Glu-L-Lys-D-Ala-D-Ala)](n)-di-trans,octa-cis-undecaprenyl diphosphate + beta-D-GlcNAc-(1-&gt;4)-Mur2Ac(oyl-L-Ala-gamma-D-Glu-L-Lys-D-Ala-D-Ala)-di-trans,octa-cis-undecaprenyl diphosphate = [GlcNAc-(1-&gt;4)-Mur2Ac(oyl-L-Ala-gamma-D-Glu-L-Lys-D-Ala-D-Ala)](n+1)-di-trans,octa-cis-undecaprenyl diphosphate + di-trans,octa-cis-undecaprenyl diphosphate + H(+)</text>
        <dbReference type="Rhea" id="RHEA:23708"/>
        <dbReference type="Rhea" id="RHEA-COMP:9602"/>
        <dbReference type="Rhea" id="RHEA-COMP:9603"/>
        <dbReference type="ChEBI" id="CHEBI:15378"/>
        <dbReference type="ChEBI" id="CHEBI:58405"/>
        <dbReference type="ChEBI" id="CHEBI:60033"/>
        <dbReference type="ChEBI" id="CHEBI:78435"/>
        <dbReference type="EC" id="2.4.99.28"/>
    </reaction>
</comment>
<feature type="transmembrane region" description="Helical" evidence="9">
    <location>
        <begin position="154"/>
        <end position="170"/>
    </location>
</feature>
<dbReference type="GO" id="GO:0015648">
    <property type="term" value="F:lipid-linked peptidoglycan transporter activity"/>
    <property type="evidence" value="ECO:0007669"/>
    <property type="project" value="TreeGrafter"/>
</dbReference>
<sequence>MVLVAQATPPRRDRGMARRLLRSDLILLVTALTLSLLGAVLVRSATAPGSGSTYLVKHLVNLAIALVMAGLLLRLDRLALRAVAPAAYLLSLAALAAVLSPLGSTVNGSRSWIVLPVGFSVQPAELAKVALCVALPMVLVGAAERRRAPRAREVLLAGVVVGLPVLLVLAQPDLGSALVLVALGVGVLAASGARWPWLVGVGLGAVSAVVAAFTTPVLSQYQRDRLTVFLDPAADPLGIGYQTQQVLAAISSGGLLGAGLGQGEITQSGRIPYQETDFVFSVAAEELGFVGALMVIVLYGLLIARLGLAAARSDHFGRLVCVGVATWFSVQVVENVGMNLGLMPVTGLPLPFLSYGGSSMFACWLGIALAVGVGSYHRSDTNPRGG</sequence>
<proteinExistence type="predicted"/>
<keyword evidence="6 9" id="KW-0472">Membrane</keyword>
<feature type="transmembrane region" description="Helical" evidence="9">
    <location>
        <begin position="126"/>
        <end position="142"/>
    </location>
</feature>
<evidence type="ECO:0000256" key="7">
    <source>
        <dbReference type="ARBA" id="ARBA00044770"/>
    </source>
</evidence>
<evidence type="ECO:0000256" key="5">
    <source>
        <dbReference type="ARBA" id="ARBA00022989"/>
    </source>
</evidence>
<keyword evidence="11" id="KW-1185">Reference proteome</keyword>
<dbReference type="PROSITE" id="PS00428">
    <property type="entry name" value="FTSW_RODA_SPOVE"/>
    <property type="match status" value="1"/>
</dbReference>
<dbReference type="EMBL" id="VIUW01000003">
    <property type="protein sequence ID" value="TWD14408.1"/>
    <property type="molecule type" value="Genomic_DNA"/>
</dbReference>
<comment type="subcellular location">
    <subcellularLocation>
        <location evidence="1">Membrane</location>
        <topology evidence="1">Multi-pass membrane protein</topology>
    </subcellularLocation>
</comment>
<name>A0A560W9W1_9MICO</name>
<feature type="transmembrane region" description="Helical" evidence="9">
    <location>
        <begin position="54"/>
        <end position="75"/>
    </location>
</feature>
<evidence type="ECO:0000256" key="8">
    <source>
        <dbReference type="ARBA" id="ARBA00049902"/>
    </source>
</evidence>
<feature type="transmembrane region" description="Helical" evidence="9">
    <location>
        <begin position="287"/>
        <end position="304"/>
    </location>
</feature>
<dbReference type="Pfam" id="PF01098">
    <property type="entry name" value="FTSW_RODA_SPOVE"/>
    <property type="match status" value="1"/>
</dbReference>
<dbReference type="RefSeq" id="WP_144857283.1">
    <property type="nucleotide sequence ID" value="NZ_BAAAYT010000005.1"/>
</dbReference>
<evidence type="ECO:0000256" key="1">
    <source>
        <dbReference type="ARBA" id="ARBA00004141"/>
    </source>
</evidence>
<evidence type="ECO:0000313" key="11">
    <source>
        <dbReference type="Proteomes" id="UP000315628"/>
    </source>
</evidence>
<dbReference type="Proteomes" id="UP000315628">
    <property type="component" value="Unassembled WGS sequence"/>
</dbReference>
<comment type="pathway">
    <text evidence="2">Cell wall biogenesis; peptidoglycan biosynthesis.</text>
</comment>
<feature type="transmembrane region" description="Helical" evidence="9">
    <location>
        <begin position="353"/>
        <end position="376"/>
    </location>
</feature>
<feature type="transmembrane region" description="Helical" evidence="9">
    <location>
        <begin position="176"/>
        <end position="193"/>
    </location>
</feature>
<evidence type="ECO:0000313" key="10">
    <source>
        <dbReference type="EMBL" id="TWD14408.1"/>
    </source>
</evidence>
<dbReference type="InterPro" id="IPR018365">
    <property type="entry name" value="Cell_cycle_FtsW-rel_CS"/>
</dbReference>
<keyword evidence="3 9" id="KW-0812">Transmembrane</keyword>
<dbReference type="InterPro" id="IPR001182">
    <property type="entry name" value="FtsW/RodA"/>
</dbReference>
<feature type="transmembrane region" description="Helical" evidence="9">
    <location>
        <begin position="198"/>
        <end position="218"/>
    </location>
</feature>